<dbReference type="InterPro" id="IPR000182">
    <property type="entry name" value="GNAT_dom"/>
</dbReference>
<organism evidence="2 3">
    <name type="scientific">Friedmanniomyces simplex</name>
    <dbReference type="NCBI Taxonomy" id="329884"/>
    <lineage>
        <taxon>Eukaryota</taxon>
        <taxon>Fungi</taxon>
        <taxon>Dikarya</taxon>
        <taxon>Ascomycota</taxon>
        <taxon>Pezizomycotina</taxon>
        <taxon>Dothideomycetes</taxon>
        <taxon>Dothideomycetidae</taxon>
        <taxon>Mycosphaerellales</taxon>
        <taxon>Teratosphaeriaceae</taxon>
        <taxon>Friedmanniomyces</taxon>
    </lineage>
</organism>
<dbReference type="PROSITE" id="PS51186">
    <property type="entry name" value="GNAT"/>
    <property type="match status" value="1"/>
</dbReference>
<proteinExistence type="predicted"/>
<dbReference type="PANTHER" id="PTHR43328">
    <property type="entry name" value="ACETYLTRANSFERASE-RELATED"/>
    <property type="match status" value="1"/>
</dbReference>
<dbReference type="Gene3D" id="3.40.630.30">
    <property type="match status" value="1"/>
</dbReference>
<name>A0A4U0XZW6_9PEZI</name>
<dbReference type="InterPro" id="IPR016181">
    <property type="entry name" value="Acyl_CoA_acyltransferase"/>
</dbReference>
<dbReference type="AlphaFoldDB" id="A0A4U0XZW6"/>
<dbReference type="OrthoDB" id="630895at2759"/>
<evidence type="ECO:0000313" key="3">
    <source>
        <dbReference type="Proteomes" id="UP000309340"/>
    </source>
</evidence>
<dbReference type="STRING" id="329884.A0A4U0XZW6"/>
<dbReference type="CDD" id="cd04301">
    <property type="entry name" value="NAT_SF"/>
    <property type="match status" value="1"/>
</dbReference>
<gene>
    <name evidence="2" type="ORF">B0A55_00319</name>
</gene>
<dbReference type="PANTHER" id="PTHR43328:SF1">
    <property type="entry name" value="N-ACETYLTRANSFERASE DOMAIN-CONTAINING PROTEIN"/>
    <property type="match status" value="1"/>
</dbReference>
<evidence type="ECO:0000259" key="1">
    <source>
        <dbReference type="PROSITE" id="PS51186"/>
    </source>
</evidence>
<feature type="domain" description="N-acetyltransferase" evidence="1">
    <location>
        <begin position="45"/>
        <end position="197"/>
    </location>
</feature>
<accession>A0A4U0XZW6</accession>
<protein>
    <recommendedName>
        <fullName evidence="1">N-acetyltransferase domain-containing protein</fullName>
    </recommendedName>
</protein>
<dbReference type="Pfam" id="PF13302">
    <property type="entry name" value="Acetyltransf_3"/>
    <property type="match status" value="1"/>
</dbReference>
<reference evidence="2 3" key="1">
    <citation type="submission" date="2017-03" db="EMBL/GenBank/DDBJ databases">
        <title>Genomes of endolithic fungi from Antarctica.</title>
        <authorList>
            <person name="Coleine C."/>
            <person name="Masonjones S."/>
            <person name="Stajich J.E."/>
        </authorList>
    </citation>
    <scope>NUCLEOTIDE SEQUENCE [LARGE SCALE GENOMIC DNA]</scope>
    <source>
        <strain evidence="2 3">CCFEE 5184</strain>
    </source>
</reference>
<comment type="caution">
    <text evidence="2">The sequence shown here is derived from an EMBL/GenBank/DDBJ whole genome shotgun (WGS) entry which is preliminary data.</text>
</comment>
<dbReference type="SUPFAM" id="SSF55729">
    <property type="entry name" value="Acyl-CoA N-acyltransferases (Nat)"/>
    <property type="match status" value="1"/>
</dbReference>
<evidence type="ECO:0000313" key="2">
    <source>
        <dbReference type="EMBL" id="TKA83400.1"/>
    </source>
</evidence>
<dbReference type="Proteomes" id="UP000309340">
    <property type="component" value="Unassembled WGS sequence"/>
</dbReference>
<dbReference type="EMBL" id="NAJQ01000009">
    <property type="protein sequence ID" value="TKA83400.1"/>
    <property type="molecule type" value="Genomic_DNA"/>
</dbReference>
<dbReference type="GO" id="GO:0016747">
    <property type="term" value="F:acyltransferase activity, transferring groups other than amino-acyl groups"/>
    <property type="evidence" value="ECO:0007669"/>
    <property type="project" value="InterPro"/>
</dbReference>
<keyword evidence="3" id="KW-1185">Reference proteome</keyword>
<sequence length="199" mass="22156">MAMAAAQPIVELPDGLAIRERRHSDIASSARHLNNKRIWDQLRNRIPFPYTESDAARWIDFCQDPANHVRSGNWTAEGGSEGPAIATSFAVTFNDEAVGSVGLDFRDDIYFRTAEIGYWLAEEFWGKGVMSRLLPRFMEWAWETFGILLRVGAETYEANGASGKVLGKAGFEYEGRRPDAVCKNGVVGAALMWGALRPR</sequence>